<dbReference type="OrthoDB" id="5975462at2759"/>
<feature type="region of interest" description="Disordered" evidence="3">
    <location>
        <begin position="274"/>
        <end position="320"/>
    </location>
</feature>
<comment type="caution">
    <text evidence="5">The sequence shown here is derived from an EMBL/GenBank/DDBJ whole genome shotgun (WGS) entry which is preliminary data.</text>
</comment>
<evidence type="ECO:0000313" key="6">
    <source>
        <dbReference type="Proteomes" id="UP001152320"/>
    </source>
</evidence>
<keyword evidence="1" id="KW-0479">Metal-binding</keyword>
<keyword evidence="6" id="KW-1185">Reference proteome</keyword>
<dbReference type="InterPro" id="IPR038269">
    <property type="entry name" value="SCAN_sf"/>
</dbReference>
<dbReference type="GO" id="GO:0008270">
    <property type="term" value="F:zinc ion binding"/>
    <property type="evidence" value="ECO:0007669"/>
    <property type="project" value="UniProtKB-KW"/>
</dbReference>
<keyword evidence="1" id="KW-0863">Zinc-finger</keyword>
<keyword evidence="1" id="KW-0862">Zinc</keyword>
<proteinExistence type="predicted"/>
<evidence type="ECO:0000259" key="4">
    <source>
        <dbReference type="PROSITE" id="PS50158"/>
    </source>
</evidence>
<evidence type="ECO:0000313" key="5">
    <source>
        <dbReference type="EMBL" id="KAJ8049235.1"/>
    </source>
</evidence>
<dbReference type="InterPro" id="IPR003309">
    <property type="entry name" value="SCAN_dom"/>
</dbReference>
<dbReference type="SUPFAM" id="SSF57756">
    <property type="entry name" value="Retrovirus zinc finger-like domains"/>
    <property type="match status" value="1"/>
</dbReference>
<keyword evidence="2" id="KW-0175">Coiled coil</keyword>
<dbReference type="Gene3D" id="1.10.4020.10">
    <property type="entry name" value="DNA breaking-rejoining enzymes"/>
    <property type="match status" value="1"/>
</dbReference>
<dbReference type="PANTHER" id="PTHR46888">
    <property type="entry name" value="ZINC KNUCKLE DOMAINCONTAINING PROTEIN-RELATED"/>
    <property type="match status" value="1"/>
</dbReference>
<dbReference type="Pfam" id="PF02023">
    <property type="entry name" value="SCAN"/>
    <property type="match status" value="1"/>
</dbReference>
<dbReference type="EMBL" id="JAIZAY010000001">
    <property type="protein sequence ID" value="KAJ8049235.1"/>
    <property type="molecule type" value="Genomic_DNA"/>
</dbReference>
<dbReference type="InterPro" id="IPR001878">
    <property type="entry name" value="Znf_CCHC"/>
</dbReference>
<sequence length="430" mass="48778">MAGQLEIEQLRSVGEKFGLEKAELRQFIDDERARLKAERDEERRLRREERERTAEADKELLEMKLQIAQATGTHSDDTKRIKTVPTPKLPPFDEEKDDMDAYINRFERYATVQGWNKESEWAIGLGALLKGKALVEYSRLTPEEAADYVKVKKAALEAYHLTARGFRRRFKDSRPTQGETSLKFANRITTYLKRWLEASKVNNFDSLFDLLLREQFLEACGKDLRIFLKERDPESIKVMVEHADHYIIAHGGWYPNQNKSKFSRSKVNRVGQGHVVRQGRGGSQQNIGRGRGALGYGNRGRGQRGRGNGQRGESKSTESRGSFQRTCFICDSPKHFAKDCPTRPALASMVTALSSGGVQQSTESTLNKGTESQSNQQDHTALNLNCMAVSRPRTENPGIGIDSAKECLCKHDDRSYNRMVIVCRKTESNV</sequence>
<feature type="coiled-coil region" evidence="2">
    <location>
        <begin position="21"/>
        <end position="52"/>
    </location>
</feature>
<feature type="region of interest" description="Disordered" evidence="3">
    <location>
        <begin position="355"/>
        <end position="379"/>
    </location>
</feature>
<dbReference type="Gene3D" id="4.10.60.10">
    <property type="entry name" value="Zinc finger, CCHC-type"/>
    <property type="match status" value="1"/>
</dbReference>
<accession>A0A9Q1CR08</accession>
<dbReference type="PANTHER" id="PTHR46888:SF1">
    <property type="entry name" value="RIBONUCLEASE H"/>
    <property type="match status" value="1"/>
</dbReference>
<name>A0A9Q1CR08_HOLLE</name>
<reference evidence="5" key="1">
    <citation type="submission" date="2021-10" db="EMBL/GenBank/DDBJ databases">
        <title>Tropical sea cucumber genome reveals ecological adaptation and Cuvierian tubules defense mechanism.</title>
        <authorList>
            <person name="Chen T."/>
        </authorList>
    </citation>
    <scope>NUCLEOTIDE SEQUENCE</scope>
    <source>
        <strain evidence="5">Nanhai2018</strain>
        <tissue evidence="5">Muscle</tissue>
    </source>
</reference>
<dbReference type="PROSITE" id="PS50158">
    <property type="entry name" value="ZF_CCHC"/>
    <property type="match status" value="1"/>
</dbReference>
<protein>
    <recommendedName>
        <fullName evidence="4">CCHC-type domain-containing protein</fullName>
    </recommendedName>
</protein>
<organism evidence="5 6">
    <name type="scientific">Holothuria leucospilota</name>
    <name type="common">Black long sea cucumber</name>
    <name type="synonym">Mertensiothuria leucospilota</name>
    <dbReference type="NCBI Taxonomy" id="206669"/>
    <lineage>
        <taxon>Eukaryota</taxon>
        <taxon>Metazoa</taxon>
        <taxon>Echinodermata</taxon>
        <taxon>Eleutherozoa</taxon>
        <taxon>Echinozoa</taxon>
        <taxon>Holothuroidea</taxon>
        <taxon>Aspidochirotacea</taxon>
        <taxon>Aspidochirotida</taxon>
        <taxon>Holothuriidae</taxon>
        <taxon>Holothuria</taxon>
    </lineage>
</organism>
<dbReference type="InterPro" id="IPR036875">
    <property type="entry name" value="Znf_CCHC_sf"/>
</dbReference>
<dbReference type="GO" id="GO:0003676">
    <property type="term" value="F:nucleic acid binding"/>
    <property type="evidence" value="ECO:0007669"/>
    <property type="project" value="InterPro"/>
</dbReference>
<dbReference type="Proteomes" id="UP001152320">
    <property type="component" value="Chromosome 1"/>
</dbReference>
<feature type="compositionally biased region" description="Gly residues" evidence="3">
    <location>
        <begin position="289"/>
        <end position="310"/>
    </location>
</feature>
<dbReference type="AlphaFoldDB" id="A0A9Q1CR08"/>
<gene>
    <name evidence="5" type="ORF">HOLleu_01889</name>
</gene>
<dbReference type="SUPFAM" id="SSF47353">
    <property type="entry name" value="Retrovirus capsid dimerization domain-like"/>
    <property type="match status" value="1"/>
</dbReference>
<evidence type="ECO:0000256" key="3">
    <source>
        <dbReference type="SAM" id="MobiDB-lite"/>
    </source>
</evidence>
<evidence type="ECO:0000256" key="1">
    <source>
        <dbReference type="PROSITE-ProRule" id="PRU00047"/>
    </source>
</evidence>
<feature type="domain" description="CCHC-type" evidence="4">
    <location>
        <begin position="327"/>
        <end position="341"/>
    </location>
</feature>
<feature type="region of interest" description="Disordered" evidence="3">
    <location>
        <begin position="72"/>
        <end position="95"/>
    </location>
</feature>
<evidence type="ECO:0000256" key="2">
    <source>
        <dbReference type="SAM" id="Coils"/>
    </source>
</evidence>
<dbReference type="SMART" id="SM00343">
    <property type="entry name" value="ZnF_C2HC"/>
    <property type="match status" value="1"/>
</dbReference>